<dbReference type="Proteomes" id="UP000324897">
    <property type="component" value="Chromosome 5"/>
</dbReference>
<dbReference type="InterPro" id="IPR027417">
    <property type="entry name" value="P-loop_NTPase"/>
</dbReference>
<organism evidence="1 2">
    <name type="scientific">Eragrostis curvula</name>
    <name type="common">weeping love grass</name>
    <dbReference type="NCBI Taxonomy" id="38414"/>
    <lineage>
        <taxon>Eukaryota</taxon>
        <taxon>Viridiplantae</taxon>
        <taxon>Streptophyta</taxon>
        <taxon>Embryophyta</taxon>
        <taxon>Tracheophyta</taxon>
        <taxon>Spermatophyta</taxon>
        <taxon>Magnoliopsida</taxon>
        <taxon>Liliopsida</taxon>
        <taxon>Poales</taxon>
        <taxon>Poaceae</taxon>
        <taxon>PACMAD clade</taxon>
        <taxon>Chloridoideae</taxon>
        <taxon>Eragrostideae</taxon>
        <taxon>Eragrostidinae</taxon>
        <taxon>Eragrostis</taxon>
    </lineage>
</organism>
<accession>A0A5J9WEH6</accession>
<sequence>MGVQYSLSRRRARFTTERVVLAIGDLFYIQDFKRLEHGNSTGRVCDIIKRRTLQARAFKLLILDEADEILSRGEICGKVDDFRFSNKYAPQQDDSNASR</sequence>
<proteinExistence type="predicted"/>
<dbReference type="AlphaFoldDB" id="A0A5J9WEH6"/>
<protein>
    <submittedName>
        <fullName evidence="1">Uncharacterized protein</fullName>
    </submittedName>
</protein>
<dbReference type="InterPro" id="IPR000629">
    <property type="entry name" value="RNA-helicase_DEAD-box_CS"/>
</dbReference>
<evidence type="ECO:0000313" key="2">
    <source>
        <dbReference type="Proteomes" id="UP000324897"/>
    </source>
</evidence>
<keyword evidence="2" id="KW-1185">Reference proteome</keyword>
<dbReference type="Gramene" id="TVU47132">
    <property type="protein sequence ID" value="TVU47132"/>
    <property type="gene ID" value="EJB05_06717"/>
</dbReference>
<dbReference type="SUPFAM" id="SSF52540">
    <property type="entry name" value="P-loop containing nucleoside triphosphate hydrolases"/>
    <property type="match status" value="1"/>
</dbReference>
<evidence type="ECO:0000313" key="1">
    <source>
        <dbReference type="EMBL" id="TVU47132.1"/>
    </source>
</evidence>
<feature type="non-terminal residue" evidence="1">
    <location>
        <position position="99"/>
    </location>
</feature>
<dbReference type="EMBL" id="RWGY01000004">
    <property type="protein sequence ID" value="TVU47132.1"/>
    <property type="molecule type" value="Genomic_DNA"/>
</dbReference>
<comment type="caution">
    <text evidence="1">The sequence shown here is derived from an EMBL/GenBank/DDBJ whole genome shotgun (WGS) entry which is preliminary data.</text>
</comment>
<reference evidence="1 2" key="1">
    <citation type="journal article" date="2019" name="Sci. Rep.">
        <title>A high-quality genome of Eragrostis curvula grass provides insights into Poaceae evolution and supports new strategies to enhance forage quality.</title>
        <authorList>
            <person name="Carballo J."/>
            <person name="Santos B.A.C.M."/>
            <person name="Zappacosta D."/>
            <person name="Garbus I."/>
            <person name="Selva J.P."/>
            <person name="Gallo C.A."/>
            <person name="Diaz A."/>
            <person name="Albertini E."/>
            <person name="Caccamo M."/>
            <person name="Echenique V."/>
        </authorList>
    </citation>
    <scope>NUCLEOTIDE SEQUENCE [LARGE SCALE GENOMIC DNA]</scope>
    <source>
        <strain evidence="2">cv. Victoria</strain>
        <tissue evidence="1">Leaf</tissue>
    </source>
</reference>
<dbReference type="PROSITE" id="PS00039">
    <property type="entry name" value="DEAD_ATP_HELICASE"/>
    <property type="match status" value="1"/>
</dbReference>
<name>A0A5J9WEH6_9POAL</name>
<gene>
    <name evidence="1" type="ORF">EJB05_06717</name>
</gene>